<keyword evidence="1" id="KW-0472">Membrane</keyword>
<sequence length="129" mass="14540">MPNNARFVWVVPLFLEFLLCVLINWKAFKAFRRDTESPLLTSIAIQSALQNFGVLFLLLANAIIWLTRSEQFYQAGAWWTTALPCVMGSRLVLNIRRTAGPLPLYSNSSTTMALEPPSRYALSTDSTLL</sequence>
<evidence type="ECO:0000313" key="3">
    <source>
        <dbReference type="Proteomes" id="UP000054279"/>
    </source>
</evidence>
<feature type="transmembrane region" description="Helical" evidence="1">
    <location>
        <begin position="6"/>
        <end position="27"/>
    </location>
</feature>
<dbReference type="HOGENOM" id="CLU_1950193_0_0_1"/>
<accession>A0A0C9VJD9</accession>
<evidence type="ECO:0000256" key="1">
    <source>
        <dbReference type="SAM" id="Phobius"/>
    </source>
</evidence>
<feature type="transmembrane region" description="Helical" evidence="1">
    <location>
        <begin position="39"/>
        <end position="66"/>
    </location>
</feature>
<keyword evidence="1" id="KW-1133">Transmembrane helix</keyword>
<organism evidence="2 3">
    <name type="scientific">Sphaerobolus stellatus (strain SS14)</name>
    <dbReference type="NCBI Taxonomy" id="990650"/>
    <lineage>
        <taxon>Eukaryota</taxon>
        <taxon>Fungi</taxon>
        <taxon>Dikarya</taxon>
        <taxon>Basidiomycota</taxon>
        <taxon>Agaricomycotina</taxon>
        <taxon>Agaricomycetes</taxon>
        <taxon>Phallomycetidae</taxon>
        <taxon>Geastrales</taxon>
        <taxon>Sphaerobolaceae</taxon>
        <taxon>Sphaerobolus</taxon>
    </lineage>
</organism>
<name>A0A0C9VJD9_SPHS4</name>
<evidence type="ECO:0000313" key="2">
    <source>
        <dbReference type="EMBL" id="KIJ41727.1"/>
    </source>
</evidence>
<reference evidence="2 3" key="1">
    <citation type="submission" date="2014-06" db="EMBL/GenBank/DDBJ databases">
        <title>Evolutionary Origins and Diversification of the Mycorrhizal Mutualists.</title>
        <authorList>
            <consortium name="DOE Joint Genome Institute"/>
            <consortium name="Mycorrhizal Genomics Consortium"/>
            <person name="Kohler A."/>
            <person name="Kuo A."/>
            <person name="Nagy L.G."/>
            <person name="Floudas D."/>
            <person name="Copeland A."/>
            <person name="Barry K.W."/>
            <person name="Cichocki N."/>
            <person name="Veneault-Fourrey C."/>
            <person name="LaButti K."/>
            <person name="Lindquist E.A."/>
            <person name="Lipzen A."/>
            <person name="Lundell T."/>
            <person name="Morin E."/>
            <person name="Murat C."/>
            <person name="Riley R."/>
            <person name="Ohm R."/>
            <person name="Sun H."/>
            <person name="Tunlid A."/>
            <person name="Henrissat B."/>
            <person name="Grigoriev I.V."/>
            <person name="Hibbett D.S."/>
            <person name="Martin F."/>
        </authorList>
    </citation>
    <scope>NUCLEOTIDE SEQUENCE [LARGE SCALE GENOMIC DNA]</scope>
    <source>
        <strain evidence="2 3">SS14</strain>
    </source>
</reference>
<keyword evidence="1" id="KW-0812">Transmembrane</keyword>
<dbReference type="AlphaFoldDB" id="A0A0C9VJD9"/>
<dbReference type="OrthoDB" id="2638860at2759"/>
<dbReference type="Proteomes" id="UP000054279">
    <property type="component" value="Unassembled WGS sequence"/>
</dbReference>
<protein>
    <submittedName>
        <fullName evidence="2">Uncharacterized protein</fullName>
    </submittedName>
</protein>
<dbReference type="EMBL" id="KN837135">
    <property type="protein sequence ID" value="KIJ41727.1"/>
    <property type="molecule type" value="Genomic_DNA"/>
</dbReference>
<keyword evidence="3" id="KW-1185">Reference proteome</keyword>
<gene>
    <name evidence="2" type="ORF">M422DRAFT_255349</name>
</gene>
<proteinExistence type="predicted"/>